<dbReference type="GO" id="GO:0005829">
    <property type="term" value="C:cytosol"/>
    <property type="evidence" value="ECO:0007669"/>
    <property type="project" value="TreeGrafter"/>
</dbReference>
<dbReference type="InterPro" id="IPR032465">
    <property type="entry name" value="ACMSD"/>
</dbReference>
<evidence type="ECO:0000256" key="3">
    <source>
        <dbReference type="ARBA" id="ARBA00022793"/>
    </source>
</evidence>
<dbReference type="SUPFAM" id="SSF51556">
    <property type="entry name" value="Metallo-dependent hydrolases"/>
    <property type="match status" value="1"/>
</dbReference>
<proteinExistence type="inferred from homology"/>
<dbReference type="InterPro" id="IPR032466">
    <property type="entry name" value="Metal_Hydrolase"/>
</dbReference>
<evidence type="ECO:0000256" key="1">
    <source>
        <dbReference type="ARBA" id="ARBA00005871"/>
    </source>
</evidence>
<dbReference type="PANTHER" id="PTHR21240">
    <property type="entry name" value="2-AMINO-3-CARBOXYLMUCONATE-6-SEMIALDEHYDE DECARBOXYLASE"/>
    <property type="match status" value="1"/>
</dbReference>
<accession>A0A8K0SEK3</accession>
<organism evidence="11 12">
    <name type="scientific">Stachybotrys elegans</name>
    <dbReference type="NCBI Taxonomy" id="80388"/>
    <lineage>
        <taxon>Eukaryota</taxon>
        <taxon>Fungi</taxon>
        <taxon>Dikarya</taxon>
        <taxon>Ascomycota</taxon>
        <taxon>Pezizomycotina</taxon>
        <taxon>Sordariomycetes</taxon>
        <taxon>Hypocreomycetidae</taxon>
        <taxon>Hypocreales</taxon>
        <taxon>Stachybotryaceae</taxon>
        <taxon>Stachybotrys</taxon>
    </lineage>
</organism>
<dbReference type="GO" id="GO:0046872">
    <property type="term" value="F:metal ion binding"/>
    <property type="evidence" value="ECO:0007669"/>
    <property type="project" value="UniProtKB-KW"/>
</dbReference>
<dbReference type="InterPro" id="IPR006680">
    <property type="entry name" value="Amidohydro-rel"/>
</dbReference>
<evidence type="ECO:0000256" key="2">
    <source>
        <dbReference type="ARBA" id="ARBA00022723"/>
    </source>
</evidence>
<dbReference type="PANTHER" id="PTHR21240:SF29">
    <property type="entry name" value="AMIDOHYDROLASE-RELATED DOMAIN-CONTAINING PROTEIN"/>
    <property type="match status" value="1"/>
</dbReference>
<dbReference type="AlphaFoldDB" id="A0A8K0SEK3"/>
<comment type="similarity">
    <text evidence="1">Belongs to the metallo-dependent hydrolases superfamily. ACMSD family.</text>
</comment>
<feature type="domain" description="Amidohydrolase-related" evidence="10">
    <location>
        <begin position="21"/>
        <end position="329"/>
    </location>
</feature>
<evidence type="ECO:0000259" key="10">
    <source>
        <dbReference type="Pfam" id="PF04909"/>
    </source>
</evidence>
<evidence type="ECO:0000256" key="4">
    <source>
        <dbReference type="ARBA" id="ARBA00022833"/>
    </source>
</evidence>
<evidence type="ECO:0000313" key="11">
    <source>
        <dbReference type="EMBL" id="KAH7305443.1"/>
    </source>
</evidence>
<dbReference type="EC" id="4.1.1.52" evidence="7"/>
<dbReference type="GO" id="GO:0016787">
    <property type="term" value="F:hydrolase activity"/>
    <property type="evidence" value="ECO:0007669"/>
    <property type="project" value="InterPro"/>
</dbReference>
<evidence type="ECO:0000256" key="9">
    <source>
        <dbReference type="SAM" id="SignalP"/>
    </source>
</evidence>
<keyword evidence="12" id="KW-1185">Reference proteome</keyword>
<feature type="signal peptide" evidence="9">
    <location>
        <begin position="1"/>
        <end position="16"/>
    </location>
</feature>
<sequence length="365" mass="40903">MLNLFILGCFLTTFAACDVKVDVHSHYLPDFYAAALRDAGHNPGPDGMPAIPAWDPETHLQFMQDLNITKSYLSISSPGVYISVPSRAATKNATRLARRVNDFASQLKAQYPSEFGFFASLPLPAIEESLQEIEYCFHELDPKPDGVVLMSNSYGMYFGDPNMDPIWEALDALNITIFEHPTGPCTEHNHLKYSNIDGETSTITPEEWRSLNRPVATRQRATPILDFPFDTARTFADLFYSEVPTRFPSLRWIIPHAGGGLLPTLDRIVTFSTLYPGFNMTMSLMMDTLSRSFYFDLAGPWPVDSSIPTLLRWVNHSNILWGSDVPFTAWAAASILAFDTGIEDVFGNSTRSQDVRSNNARRLLQ</sequence>
<dbReference type="OrthoDB" id="2832284at2759"/>
<dbReference type="GO" id="GO:0019748">
    <property type="term" value="P:secondary metabolic process"/>
    <property type="evidence" value="ECO:0007669"/>
    <property type="project" value="TreeGrafter"/>
</dbReference>
<dbReference type="EMBL" id="JAGPNK010000018">
    <property type="protein sequence ID" value="KAH7305443.1"/>
    <property type="molecule type" value="Genomic_DNA"/>
</dbReference>
<evidence type="ECO:0000256" key="6">
    <source>
        <dbReference type="ARBA" id="ARBA00036832"/>
    </source>
</evidence>
<evidence type="ECO:0000256" key="8">
    <source>
        <dbReference type="RuleBase" id="RU366045"/>
    </source>
</evidence>
<comment type="catalytic activity">
    <reaction evidence="6">
        <text>6-methylsalicylate + H(+) = 3-methylphenol + CO2</text>
        <dbReference type="Rhea" id="RHEA:23112"/>
        <dbReference type="ChEBI" id="CHEBI:15378"/>
        <dbReference type="ChEBI" id="CHEBI:16526"/>
        <dbReference type="ChEBI" id="CHEBI:17231"/>
        <dbReference type="ChEBI" id="CHEBI:36658"/>
        <dbReference type="EC" id="4.1.1.52"/>
    </reaction>
    <physiologicalReaction direction="left-to-right" evidence="6">
        <dbReference type="Rhea" id="RHEA:23113"/>
    </physiologicalReaction>
</comment>
<dbReference type="Proteomes" id="UP000813444">
    <property type="component" value="Unassembled WGS sequence"/>
</dbReference>
<reference evidence="11" key="1">
    <citation type="journal article" date="2021" name="Nat. Commun.">
        <title>Genetic determinants of endophytism in the Arabidopsis root mycobiome.</title>
        <authorList>
            <person name="Mesny F."/>
            <person name="Miyauchi S."/>
            <person name="Thiergart T."/>
            <person name="Pickel B."/>
            <person name="Atanasova L."/>
            <person name="Karlsson M."/>
            <person name="Huettel B."/>
            <person name="Barry K.W."/>
            <person name="Haridas S."/>
            <person name="Chen C."/>
            <person name="Bauer D."/>
            <person name="Andreopoulos W."/>
            <person name="Pangilinan J."/>
            <person name="LaButti K."/>
            <person name="Riley R."/>
            <person name="Lipzen A."/>
            <person name="Clum A."/>
            <person name="Drula E."/>
            <person name="Henrissat B."/>
            <person name="Kohler A."/>
            <person name="Grigoriev I.V."/>
            <person name="Martin F.M."/>
            <person name="Hacquard S."/>
        </authorList>
    </citation>
    <scope>NUCLEOTIDE SEQUENCE</scope>
    <source>
        <strain evidence="11">MPI-CAGE-CH-0235</strain>
    </source>
</reference>
<keyword evidence="9" id="KW-0732">Signal</keyword>
<evidence type="ECO:0000256" key="7">
    <source>
        <dbReference type="ARBA" id="ARBA00038889"/>
    </source>
</evidence>
<dbReference type="Pfam" id="PF04909">
    <property type="entry name" value="Amidohydro_2"/>
    <property type="match status" value="1"/>
</dbReference>
<dbReference type="GO" id="GO:0047596">
    <property type="term" value="F:6-methylsalicylate decarboxylase activity"/>
    <property type="evidence" value="ECO:0007669"/>
    <property type="project" value="UniProtKB-EC"/>
</dbReference>
<keyword evidence="5 8" id="KW-0456">Lyase</keyword>
<name>A0A8K0SEK3_9HYPO</name>
<evidence type="ECO:0000313" key="12">
    <source>
        <dbReference type="Proteomes" id="UP000813444"/>
    </source>
</evidence>
<gene>
    <name evidence="11" type="ORF">B0I35DRAFT_362019</name>
</gene>
<keyword evidence="2" id="KW-0479">Metal-binding</keyword>
<keyword evidence="3 8" id="KW-0210">Decarboxylase</keyword>
<keyword evidence="4" id="KW-0862">Zinc</keyword>
<comment type="caution">
    <text evidence="11">The sequence shown here is derived from an EMBL/GenBank/DDBJ whole genome shotgun (WGS) entry which is preliminary data.</text>
</comment>
<evidence type="ECO:0000256" key="5">
    <source>
        <dbReference type="ARBA" id="ARBA00023239"/>
    </source>
</evidence>
<protein>
    <recommendedName>
        <fullName evidence="7">6-methylsalicylate decarboxylase</fullName>
        <ecNumber evidence="7">4.1.1.52</ecNumber>
    </recommendedName>
</protein>
<feature type="chain" id="PRO_5035481156" description="6-methylsalicylate decarboxylase" evidence="9">
    <location>
        <begin position="17"/>
        <end position="365"/>
    </location>
</feature>
<dbReference type="Gene3D" id="3.20.20.140">
    <property type="entry name" value="Metal-dependent hydrolases"/>
    <property type="match status" value="1"/>
</dbReference>